<dbReference type="EMBL" id="CATOUU010000729">
    <property type="protein sequence ID" value="CAI9944632.1"/>
    <property type="molecule type" value="Genomic_DNA"/>
</dbReference>
<keyword evidence="4" id="KW-1185">Reference proteome</keyword>
<evidence type="ECO:0000256" key="1">
    <source>
        <dbReference type="SAM" id="Phobius"/>
    </source>
</evidence>
<proteinExistence type="predicted"/>
<organism evidence="2">
    <name type="scientific">Hexamita inflata</name>
    <dbReference type="NCBI Taxonomy" id="28002"/>
    <lineage>
        <taxon>Eukaryota</taxon>
        <taxon>Metamonada</taxon>
        <taxon>Diplomonadida</taxon>
        <taxon>Hexamitidae</taxon>
        <taxon>Hexamitinae</taxon>
        <taxon>Hexamita</taxon>
    </lineage>
</organism>
<feature type="transmembrane region" description="Helical" evidence="1">
    <location>
        <begin position="131"/>
        <end position="147"/>
    </location>
</feature>
<evidence type="ECO:0000313" key="4">
    <source>
        <dbReference type="Proteomes" id="UP001642409"/>
    </source>
</evidence>
<keyword evidence="1" id="KW-1133">Transmembrane helix</keyword>
<dbReference type="EMBL" id="CAXDID020000488">
    <property type="protein sequence ID" value="CAL6096822.1"/>
    <property type="molecule type" value="Genomic_DNA"/>
</dbReference>
<evidence type="ECO:0000313" key="3">
    <source>
        <dbReference type="EMBL" id="CAL6096822.1"/>
    </source>
</evidence>
<protein>
    <submittedName>
        <fullName evidence="3">Hypothetical_protein</fullName>
    </submittedName>
</protein>
<keyword evidence="1" id="KW-0472">Membrane</keyword>
<accession>A0AA86PUY6</accession>
<reference evidence="2" key="1">
    <citation type="submission" date="2023-06" db="EMBL/GenBank/DDBJ databases">
        <authorList>
            <person name="Kurt Z."/>
        </authorList>
    </citation>
    <scope>NUCLEOTIDE SEQUENCE</scope>
</reference>
<reference evidence="3 4" key="2">
    <citation type="submission" date="2024-07" db="EMBL/GenBank/DDBJ databases">
        <authorList>
            <person name="Akdeniz Z."/>
        </authorList>
    </citation>
    <scope>NUCLEOTIDE SEQUENCE [LARGE SCALE GENOMIC DNA]</scope>
</reference>
<name>A0AA86PUY6_9EUKA</name>
<dbReference type="Proteomes" id="UP001642409">
    <property type="component" value="Unassembled WGS sequence"/>
</dbReference>
<comment type="caution">
    <text evidence="2">The sequence shown here is derived from an EMBL/GenBank/DDBJ whole genome shotgun (WGS) entry which is preliminary data.</text>
</comment>
<evidence type="ECO:0000313" key="2">
    <source>
        <dbReference type="EMBL" id="CAI9944632.1"/>
    </source>
</evidence>
<dbReference type="AlphaFoldDB" id="A0AA86PUY6"/>
<sequence>MIIINQTIFKNLFLKSIISFETCGQYKPKCTQLLSSQMQFLSSILKPDLKRQNMLILFTQLLKTDDIDEVVLIKVLTQQGSWMQQNQFTHIAKSISLTLESLYYQIYLQSQKRPKIKAVCALRMKYRCNRIIVIIGSSIIAISATILKCSMK</sequence>
<keyword evidence="1" id="KW-0812">Transmembrane</keyword>
<gene>
    <name evidence="2" type="ORF">HINF_LOCUS32277</name>
    <name evidence="3" type="ORF">HINF_LOCUS68613</name>
</gene>